<reference evidence="13" key="2">
    <citation type="submission" date="2025-08" db="UniProtKB">
        <authorList>
            <consortium name="Ensembl"/>
        </authorList>
    </citation>
    <scope>IDENTIFICATION</scope>
</reference>
<feature type="compositionally biased region" description="Basic and acidic residues" evidence="12">
    <location>
        <begin position="187"/>
        <end position="215"/>
    </location>
</feature>
<dbReference type="STRING" id="7897.ENSLACP00000010925"/>
<name>H3AMQ4_LATCH</name>
<dbReference type="KEGG" id="lcm:102357122"/>
<evidence type="ECO:0000256" key="4">
    <source>
        <dbReference type="ARBA" id="ARBA00011667"/>
    </source>
</evidence>
<evidence type="ECO:0000256" key="10">
    <source>
        <dbReference type="ARBA" id="ARBA00024957"/>
    </source>
</evidence>
<evidence type="ECO:0000256" key="8">
    <source>
        <dbReference type="ARBA" id="ARBA00022976"/>
    </source>
</evidence>
<comment type="function">
    <text evidence="10">Tubulin-binding protein that acts as a negative regulator of Notch signaling pathway. Shuttles between the cytoplasm and the nucleus and mediates the nuclear export of RBPJ/RBPSUH, thereby preventing the interaction between RBPJ/RBPSUH and NICD product of Notch proteins (Notch intracellular domain), leading to down-regulate Notch-mediated transcription. May play a role in neurogenesis.</text>
</comment>
<evidence type="ECO:0000313" key="14">
    <source>
        <dbReference type="Proteomes" id="UP000008672"/>
    </source>
</evidence>
<comment type="similarity">
    <text evidence="3">Belongs to the RITA family.</text>
</comment>
<comment type="subcellular location">
    <subcellularLocation>
        <location evidence="2">Cytoplasm</location>
    </subcellularLocation>
    <subcellularLocation>
        <location evidence="1">Nucleus</location>
    </subcellularLocation>
</comment>
<protein>
    <recommendedName>
        <fullName evidence="5">RBPJ-interacting and tubulin-associated protein 1</fullName>
    </recommendedName>
    <alternativeName>
        <fullName evidence="11">RBPJ-interacting and tubulin-associated protein</fullName>
    </alternativeName>
</protein>
<dbReference type="GO" id="GO:0005737">
    <property type="term" value="C:cytoplasm"/>
    <property type="evidence" value="ECO:0007669"/>
    <property type="project" value="UniProtKB-SubCell"/>
</dbReference>
<dbReference type="AlphaFoldDB" id="H3AMQ4"/>
<dbReference type="GO" id="GO:0045746">
    <property type="term" value="P:negative regulation of Notch signaling pathway"/>
    <property type="evidence" value="ECO:0007669"/>
    <property type="project" value="TreeGrafter"/>
</dbReference>
<keyword evidence="14" id="KW-1185">Reference proteome</keyword>
<evidence type="ECO:0000256" key="7">
    <source>
        <dbReference type="ARBA" id="ARBA00022902"/>
    </source>
</evidence>
<evidence type="ECO:0000313" key="13">
    <source>
        <dbReference type="Ensembl" id="ENSLACP00000010925.1"/>
    </source>
</evidence>
<evidence type="ECO:0000256" key="9">
    <source>
        <dbReference type="ARBA" id="ARBA00023242"/>
    </source>
</evidence>
<dbReference type="PANTHER" id="PTHR34917">
    <property type="entry name" value="RBPJ-INTERACTING AND TUBULIN-ASSOCIATED PROTEIN 1"/>
    <property type="match status" value="1"/>
</dbReference>
<dbReference type="GeneID" id="102357122"/>
<dbReference type="FunCoup" id="H3AMQ4">
    <property type="interactions" value="586"/>
</dbReference>
<dbReference type="GeneTree" id="ENSGT00390000013005"/>
<evidence type="ECO:0000256" key="11">
    <source>
        <dbReference type="ARBA" id="ARBA00031318"/>
    </source>
</evidence>
<dbReference type="GO" id="GO:0007399">
    <property type="term" value="P:nervous system development"/>
    <property type="evidence" value="ECO:0007669"/>
    <property type="project" value="UniProtKB-KW"/>
</dbReference>
<evidence type="ECO:0000256" key="3">
    <source>
        <dbReference type="ARBA" id="ARBA00010906"/>
    </source>
</evidence>
<evidence type="ECO:0000256" key="12">
    <source>
        <dbReference type="SAM" id="MobiDB-lite"/>
    </source>
</evidence>
<reference evidence="14" key="1">
    <citation type="submission" date="2011-08" db="EMBL/GenBank/DDBJ databases">
        <title>The draft genome of Latimeria chalumnae.</title>
        <authorList>
            <person name="Di Palma F."/>
            <person name="Alfoldi J."/>
            <person name="Johnson J."/>
            <person name="Berlin A."/>
            <person name="Gnerre S."/>
            <person name="Jaffe D."/>
            <person name="MacCallum I."/>
            <person name="Young S."/>
            <person name="Walker B.J."/>
            <person name="Lander E."/>
            <person name="Lindblad-Toh K."/>
        </authorList>
    </citation>
    <scope>NUCLEOTIDE SEQUENCE [LARGE SCALE GENOMIC DNA]</scope>
    <source>
        <strain evidence="14">Wild caught</strain>
    </source>
</reference>
<evidence type="ECO:0000256" key="1">
    <source>
        <dbReference type="ARBA" id="ARBA00004123"/>
    </source>
</evidence>
<dbReference type="GO" id="GO:0007219">
    <property type="term" value="P:Notch signaling pathway"/>
    <property type="evidence" value="ECO:0007669"/>
    <property type="project" value="UniProtKB-KW"/>
</dbReference>
<sequence length="292" mass="31689">MMSVDLAITGIQASRLQHKGRSNYRVKSETSYVDETLFGSPSRPGRSVSGFDPPWTAASSQLLIRSQPCQASPRELDTGLRTSPLPVPAKSSPPTCVPKKKKYRLKSHTPSYCDEMLFGSRQEDLGWEAPWTKKKEKVQLRPLLWTPPVSHKVHGQATSHSSPPKGTPMKAVHPDTAGPPSDSFSPDYKEKTDFWKRPRSDLDPSRKSLSRERSHSLTRLSGGSGGPGAAGITAITPRKDWAPCRRPSSAYATLTGLGGDQHRPGSAGLSGTLSAGRPKTTGSIKIKPAWKC</sequence>
<dbReference type="InterPro" id="IPR031418">
    <property type="entry name" value="RITA1"/>
</dbReference>
<comment type="subunit">
    <text evidence="4">Interacts with RBPJ/RBPSUH.</text>
</comment>
<evidence type="ECO:0000256" key="5">
    <source>
        <dbReference type="ARBA" id="ARBA00014447"/>
    </source>
</evidence>
<dbReference type="PANTHER" id="PTHR34917:SF1">
    <property type="entry name" value="RBPJ-INTERACTING AND TUBULIN-ASSOCIATED PROTEIN 1"/>
    <property type="match status" value="1"/>
</dbReference>
<evidence type="ECO:0000256" key="6">
    <source>
        <dbReference type="ARBA" id="ARBA00022490"/>
    </source>
</evidence>
<dbReference type="GO" id="GO:0051168">
    <property type="term" value="P:nuclear export"/>
    <property type="evidence" value="ECO:0007669"/>
    <property type="project" value="InterPro"/>
</dbReference>
<dbReference type="Proteomes" id="UP000008672">
    <property type="component" value="Unassembled WGS sequence"/>
</dbReference>
<evidence type="ECO:0000256" key="2">
    <source>
        <dbReference type="ARBA" id="ARBA00004496"/>
    </source>
</evidence>
<feature type="compositionally biased region" description="Low complexity" evidence="12">
    <location>
        <begin position="265"/>
        <end position="276"/>
    </location>
</feature>
<dbReference type="Bgee" id="ENSLACG00000009613">
    <property type="expression patterns" value="Expressed in pelvic fin and 5 other cell types or tissues"/>
</dbReference>
<dbReference type="Ensembl" id="ENSLACT00000011006.1">
    <property type="protein sequence ID" value="ENSLACP00000010925.1"/>
    <property type="gene ID" value="ENSLACG00000009613.1"/>
</dbReference>
<dbReference type="OrthoDB" id="10061257at2759"/>
<keyword evidence="6" id="KW-0963">Cytoplasm</keyword>
<dbReference type="eggNOG" id="ENOG502S61Y">
    <property type="taxonomic scope" value="Eukaryota"/>
</dbReference>
<dbReference type="OMA" id="WEGPWMA"/>
<keyword evidence="7" id="KW-0524">Neurogenesis</keyword>
<dbReference type="EMBL" id="AFYH01161655">
    <property type="status" value="NOT_ANNOTATED_CDS"/>
    <property type="molecule type" value="Genomic_DNA"/>
</dbReference>
<keyword evidence="8" id="KW-0914">Notch signaling pathway</keyword>
<gene>
    <name evidence="13" type="primary">RITA1</name>
</gene>
<organism evidence="13 14">
    <name type="scientific">Latimeria chalumnae</name>
    <name type="common">Coelacanth</name>
    <dbReference type="NCBI Taxonomy" id="7897"/>
    <lineage>
        <taxon>Eukaryota</taxon>
        <taxon>Metazoa</taxon>
        <taxon>Chordata</taxon>
        <taxon>Craniata</taxon>
        <taxon>Vertebrata</taxon>
        <taxon>Euteleostomi</taxon>
        <taxon>Coelacanthiformes</taxon>
        <taxon>Coelacanthidae</taxon>
        <taxon>Latimeria</taxon>
    </lineage>
</organism>
<feature type="region of interest" description="Disordered" evidence="12">
    <location>
        <begin position="147"/>
        <end position="287"/>
    </location>
</feature>
<dbReference type="GO" id="GO:0015631">
    <property type="term" value="F:tubulin binding"/>
    <property type="evidence" value="ECO:0007669"/>
    <property type="project" value="InterPro"/>
</dbReference>
<feature type="region of interest" description="Disordered" evidence="12">
    <location>
        <begin position="72"/>
        <end position="101"/>
    </location>
</feature>
<dbReference type="HOGENOM" id="CLU_062251_0_0_1"/>
<proteinExistence type="inferred from homology"/>
<dbReference type="Pfam" id="PF17066">
    <property type="entry name" value="RITA"/>
    <property type="match status" value="1"/>
</dbReference>
<keyword evidence="9" id="KW-0539">Nucleus</keyword>
<dbReference type="InParanoid" id="H3AMQ4"/>
<dbReference type="GO" id="GO:0005634">
    <property type="term" value="C:nucleus"/>
    <property type="evidence" value="ECO:0007669"/>
    <property type="project" value="UniProtKB-SubCell"/>
</dbReference>
<accession>H3AMQ4</accession>
<reference evidence="13" key="3">
    <citation type="submission" date="2025-09" db="UniProtKB">
        <authorList>
            <consortium name="Ensembl"/>
        </authorList>
    </citation>
    <scope>IDENTIFICATION</scope>
</reference>